<dbReference type="Pfam" id="PF04968">
    <property type="entry name" value="CHORD"/>
    <property type="match status" value="1"/>
</dbReference>
<name>A0A1A9UJM0_GLOAU</name>
<organism evidence="5 6">
    <name type="scientific">Glossina austeni</name>
    <name type="common">Savannah tsetse fly</name>
    <dbReference type="NCBI Taxonomy" id="7395"/>
    <lineage>
        <taxon>Eukaryota</taxon>
        <taxon>Metazoa</taxon>
        <taxon>Ecdysozoa</taxon>
        <taxon>Arthropoda</taxon>
        <taxon>Hexapoda</taxon>
        <taxon>Insecta</taxon>
        <taxon>Pterygota</taxon>
        <taxon>Neoptera</taxon>
        <taxon>Endopterygota</taxon>
        <taxon>Diptera</taxon>
        <taxon>Brachycera</taxon>
        <taxon>Muscomorpha</taxon>
        <taxon>Hippoboscoidea</taxon>
        <taxon>Glossinidae</taxon>
        <taxon>Glossina</taxon>
    </lineage>
</organism>
<dbReference type="AlphaFoldDB" id="A0A1A9UJM0"/>
<dbReference type="VEuPathDB" id="VectorBase:GAUT006974"/>
<accession>A0A1A9UJM0</accession>
<dbReference type="PANTHER" id="PTHR46983:SF3">
    <property type="entry name" value="CHPADIPLOID STATE MAINTENANCE PROTEIN CHPA"/>
    <property type="match status" value="1"/>
</dbReference>
<dbReference type="PROSITE" id="PS51401">
    <property type="entry name" value="CHORD"/>
    <property type="match status" value="1"/>
</dbReference>
<dbReference type="Gene3D" id="4.10.1130.20">
    <property type="match status" value="1"/>
</dbReference>
<evidence type="ECO:0000313" key="5">
    <source>
        <dbReference type="EnsemblMetazoa" id="GAUT006974-PA"/>
    </source>
</evidence>
<sequence length="107" mass="12283">MQCCQNQLLQMELTVGTACENSACNYCFSDSATDDNQCRFHPGAPIFHESMKYWSCCQRKTSDFTVFMAQPGCKYGQHKLFKDNRVEMKGLQYSDDQQPFDTIPVIT</sequence>
<evidence type="ECO:0000256" key="1">
    <source>
        <dbReference type="ARBA" id="ARBA00022723"/>
    </source>
</evidence>
<keyword evidence="3" id="KW-0862">Zinc</keyword>
<dbReference type="STRING" id="7395.A0A1A9UJM0"/>
<dbReference type="PANTHER" id="PTHR46983">
    <property type="entry name" value="CYSTEINE AND HISTIDINE-RICH DOMAIN-CONTAINING PROTEIN 1"/>
    <property type="match status" value="1"/>
</dbReference>
<dbReference type="EnsemblMetazoa" id="GAUT006974-RA">
    <property type="protein sequence ID" value="GAUT006974-PA"/>
    <property type="gene ID" value="GAUT006974"/>
</dbReference>
<keyword evidence="1" id="KW-0479">Metal-binding</keyword>
<dbReference type="InterPro" id="IPR007051">
    <property type="entry name" value="CHORD_dom"/>
</dbReference>
<feature type="domain" description="CHORD" evidence="4">
    <location>
        <begin position="19"/>
        <end position="78"/>
    </location>
</feature>
<evidence type="ECO:0000313" key="6">
    <source>
        <dbReference type="Proteomes" id="UP000078200"/>
    </source>
</evidence>
<evidence type="ECO:0000259" key="4">
    <source>
        <dbReference type="PROSITE" id="PS51401"/>
    </source>
</evidence>
<dbReference type="Proteomes" id="UP000078200">
    <property type="component" value="Unassembled WGS sequence"/>
</dbReference>
<evidence type="ECO:0000256" key="3">
    <source>
        <dbReference type="ARBA" id="ARBA00022833"/>
    </source>
</evidence>
<evidence type="ECO:0000256" key="2">
    <source>
        <dbReference type="ARBA" id="ARBA00022737"/>
    </source>
</evidence>
<protein>
    <submittedName>
        <fullName evidence="5">CHORD domain-containing protein</fullName>
    </submittedName>
</protein>
<keyword evidence="6" id="KW-1185">Reference proteome</keyword>
<keyword evidence="2" id="KW-0677">Repeat</keyword>
<proteinExistence type="predicted"/>
<dbReference type="GO" id="GO:0046872">
    <property type="term" value="F:metal ion binding"/>
    <property type="evidence" value="ECO:0007669"/>
    <property type="project" value="UniProtKB-KW"/>
</dbReference>
<reference evidence="5" key="1">
    <citation type="submission" date="2020-05" db="UniProtKB">
        <authorList>
            <consortium name="EnsemblMetazoa"/>
        </authorList>
    </citation>
    <scope>IDENTIFICATION</scope>
    <source>
        <strain evidence="5">TTRI</strain>
    </source>
</reference>
<dbReference type="InterPro" id="IPR039790">
    <property type="entry name" value="CHRD1"/>
</dbReference>